<dbReference type="InterPro" id="IPR011856">
    <property type="entry name" value="tRNA_endonuc-like_dom_sf"/>
</dbReference>
<organism evidence="3 4">
    <name type="scientific">Enemella dayhoffiae</name>
    <dbReference type="NCBI Taxonomy" id="2016507"/>
    <lineage>
        <taxon>Bacteria</taxon>
        <taxon>Bacillati</taxon>
        <taxon>Actinomycetota</taxon>
        <taxon>Actinomycetes</taxon>
        <taxon>Propionibacteriales</taxon>
        <taxon>Propionibacteriaceae</taxon>
        <taxon>Enemella</taxon>
    </lineage>
</organism>
<sequence>MTTSTPVSFDSLRGAILRIDQVYSGGSAGNAGDDPISKLIPGVGNMGGFRSIGSIRGQGVKLVVLYTSGEDTDWPDSIDPVTGDFTYYGDNKKPGSGLHDTPRKGNLLLRQVFELTHGGPEDRVKVPPFLLFQKTADGRNVLFRGLLAPGSSRLTAEEELVAVWRTTRELRFQNYRAHFTVLNVDPVSREWIDEVRAGNPLGPHAPKAWKRWVRGRVYDALEAKRTAKIRDRDDQYPPGGQGLELLKIIHEHFATRPVAFEHLAAQIWLHADRNVDSVDVTRPSRDGGRDGVGQYLVGPRADPVRIEFALEAKCYAPGRNSVGVKDMSRLISRLKHRDFGVMITTAHVAEQVYKEVREDGHPIVILSGRDIIEVLSGMGVRSSQELRGYLTTNYSGPLEEATVRADMVTPTANIEVETRHVNRGASERSNSA</sequence>
<proteinExistence type="predicted"/>
<evidence type="ECO:0000259" key="2">
    <source>
        <dbReference type="Pfam" id="PF18062"/>
    </source>
</evidence>
<reference evidence="3 4" key="1">
    <citation type="submission" date="2017-07" db="EMBL/GenBank/DDBJ databases">
        <title>Draft whole genome sequences of clinical Proprionibacteriaceae strains.</title>
        <authorList>
            <person name="Bernier A.-M."/>
            <person name="Bernard K."/>
            <person name="Domingo M.-C."/>
        </authorList>
    </citation>
    <scope>NUCLEOTIDE SEQUENCE [LARGE SCALE GENOMIC DNA]</scope>
    <source>
        <strain evidence="3 4">NML 130396</strain>
    </source>
</reference>
<evidence type="ECO:0000313" key="3">
    <source>
        <dbReference type="EMBL" id="OYO25029.1"/>
    </source>
</evidence>
<dbReference type="Gene3D" id="2.30.280.20">
    <property type="match status" value="1"/>
</dbReference>
<name>A0A255HBM0_9ACTN</name>
<dbReference type="Proteomes" id="UP000216311">
    <property type="component" value="Unassembled WGS sequence"/>
</dbReference>
<keyword evidence="3" id="KW-0255">Endonuclease</keyword>
<keyword evidence="3" id="KW-0378">Hydrolase</keyword>
<protein>
    <submittedName>
        <fullName evidence="3">Restriction endonuclease</fullName>
    </submittedName>
</protein>
<gene>
    <name evidence="3" type="ORF">CGZ93_00745</name>
</gene>
<dbReference type="Gene3D" id="3.40.1350.10">
    <property type="match status" value="1"/>
</dbReference>
<dbReference type="OrthoDB" id="3010308at2"/>
<dbReference type="AlphaFoldDB" id="A0A255HBM0"/>
<comment type="caution">
    <text evidence="3">The sequence shown here is derived from an EMBL/GenBank/DDBJ whole genome shotgun (WGS) entry which is preliminary data.</text>
</comment>
<feature type="domain" description="Restriction endonuclease type IV Mrr" evidence="1">
    <location>
        <begin position="257"/>
        <end position="374"/>
    </location>
</feature>
<evidence type="ECO:0000259" key="1">
    <source>
        <dbReference type="Pfam" id="PF04471"/>
    </source>
</evidence>
<dbReference type="InterPro" id="IPR041409">
    <property type="entry name" value="RE_AspBHI_N"/>
</dbReference>
<dbReference type="GO" id="GO:0003677">
    <property type="term" value="F:DNA binding"/>
    <property type="evidence" value="ECO:0007669"/>
    <property type="project" value="InterPro"/>
</dbReference>
<keyword evidence="4" id="KW-1185">Reference proteome</keyword>
<dbReference type="Pfam" id="PF04471">
    <property type="entry name" value="Mrr_cat"/>
    <property type="match status" value="1"/>
</dbReference>
<keyword evidence="3" id="KW-0540">Nuclease</keyword>
<dbReference type="InterPro" id="IPR007560">
    <property type="entry name" value="Restrct_endonuc_IV_Mrr"/>
</dbReference>
<feature type="domain" description="Restriction endonuclease AspBHI N-terminal" evidence="2">
    <location>
        <begin position="29"/>
        <end position="215"/>
    </location>
</feature>
<dbReference type="Pfam" id="PF18062">
    <property type="entry name" value="RE_AspBHI_N"/>
    <property type="match status" value="1"/>
</dbReference>
<accession>A0A255HBM0</accession>
<dbReference type="GO" id="GO:0009307">
    <property type="term" value="P:DNA restriction-modification system"/>
    <property type="evidence" value="ECO:0007669"/>
    <property type="project" value="InterPro"/>
</dbReference>
<dbReference type="GO" id="GO:0004519">
    <property type="term" value="F:endonuclease activity"/>
    <property type="evidence" value="ECO:0007669"/>
    <property type="project" value="UniProtKB-KW"/>
</dbReference>
<dbReference type="EMBL" id="NMVQ01000001">
    <property type="protein sequence ID" value="OYO25029.1"/>
    <property type="molecule type" value="Genomic_DNA"/>
</dbReference>
<dbReference type="RefSeq" id="WP_094362236.1">
    <property type="nucleotide sequence ID" value="NZ_NMVQ01000001.1"/>
</dbReference>
<evidence type="ECO:0000313" key="4">
    <source>
        <dbReference type="Proteomes" id="UP000216311"/>
    </source>
</evidence>